<reference evidence="1 2" key="1">
    <citation type="submission" date="2015-12" db="EMBL/GenBank/DDBJ databases">
        <title>Genome sequence of Aneurinibacillus soli.</title>
        <authorList>
            <person name="Lee J.S."/>
            <person name="Lee K.C."/>
            <person name="Kim K.K."/>
            <person name="Lee B.W."/>
        </authorList>
    </citation>
    <scope>NUCLEOTIDE SEQUENCE [LARGE SCALE GENOMIC DNA]</scope>
    <source>
        <strain evidence="1 2">CB4</strain>
    </source>
</reference>
<accession>A0A0U4WBL0</accession>
<dbReference type="AlphaFoldDB" id="A0A0U4WBL0"/>
<dbReference type="KEGG" id="asoc:CB4_00324"/>
<keyword evidence="2" id="KW-1185">Reference proteome</keyword>
<dbReference type="Proteomes" id="UP000217696">
    <property type="component" value="Chromosome"/>
</dbReference>
<evidence type="ECO:0000313" key="2">
    <source>
        <dbReference type="Proteomes" id="UP000217696"/>
    </source>
</evidence>
<gene>
    <name evidence="1" type="ORF">CB4_00324</name>
</gene>
<dbReference type="Pfam" id="PF10764">
    <property type="entry name" value="Gin"/>
    <property type="match status" value="1"/>
</dbReference>
<protein>
    <submittedName>
        <fullName evidence="1">Inhibitor of sigma-G Gin</fullName>
    </submittedName>
</protein>
<name>A0A0U4WBL0_9BACL</name>
<organism evidence="1 2">
    <name type="scientific">Aneurinibacillus soli</name>
    <dbReference type="NCBI Taxonomy" id="1500254"/>
    <lineage>
        <taxon>Bacteria</taxon>
        <taxon>Bacillati</taxon>
        <taxon>Bacillota</taxon>
        <taxon>Bacilli</taxon>
        <taxon>Bacillales</taxon>
        <taxon>Paenibacillaceae</taxon>
        <taxon>Aneurinibacillus group</taxon>
        <taxon>Aneurinibacillus</taxon>
    </lineage>
</organism>
<dbReference type="EMBL" id="AP017312">
    <property type="protein sequence ID" value="BAU26219.1"/>
    <property type="molecule type" value="Genomic_DNA"/>
</dbReference>
<evidence type="ECO:0000313" key="1">
    <source>
        <dbReference type="EMBL" id="BAU26219.1"/>
    </source>
</evidence>
<proteinExistence type="predicted"/>
<dbReference type="InterPro" id="IPR019700">
    <property type="entry name" value="Sigma-G_inhibitor_Gin"/>
</dbReference>
<sequence length="61" mass="7358">MMGHDYRNCIVCGQEEPEGIFIFDSFVCRHCETEMIKTDTAEDKYMFFIKQMRQIWLKQNA</sequence>
<dbReference type="OrthoDB" id="2886653at2"/>
<dbReference type="RefSeq" id="WP_096463283.1">
    <property type="nucleotide sequence ID" value="NZ_AP017312.1"/>
</dbReference>